<evidence type="ECO:0000256" key="3">
    <source>
        <dbReference type="ARBA" id="ARBA00023015"/>
    </source>
</evidence>
<gene>
    <name evidence="8" type="ORF">GC101_02315</name>
</gene>
<dbReference type="EMBL" id="WHOB01000016">
    <property type="protein sequence ID" value="NOU77705.1"/>
    <property type="molecule type" value="Genomic_DNA"/>
</dbReference>
<evidence type="ECO:0000259" key="7">
    <source>
        <dbReference type="PROSITE" id="PS51755"/>
    </source>
</evidence>
<dbReference type="PANTHER" id="PTHR48111:SF1">
    <property type="entry name" value="TWO-COMPONENT RESPONSE REGULATOR ORR33"/>
    <property type="match status" value="1"/>
</dbReference>
<name>A0ABX1YCW0_9BACL</name>
<evidence type="ECO:0000256" key="5">
    <source>
        <dbReference type="ARBA" id="ARBA00023163"/>
    </source>
</evidence>
<keyword evidence="9" id="KW-1185">Reference proteome</keyword>
<dbReference type="RefSeq" id="WP_171715944.1">
    <property type="nucleotide sequence ID" value="NZ_WHOB01000016.1"/>
</dbReference>
<keyword evidence="4 6" id="KW-0238">DNA-binding</keyword>
<keyword evidence="3" id="KW-0805">Transcription regulation</keyword>
<feature type="domain" description="OmpR/PhoB-type" evidence="7">
    <location>
        <begin position="147"/>
        <end position="245"/>
    </location>
</feature>
<dbReference type="Gene3D" id="3.40.50.2300">
    <property type="match status" value="1"/>
</dbReference>
<dbReference type="SUPFAM" id="SSF52172">
    <property type="entry name" value="CheY-like"/>
    <property type="match status" value="1"/>
</dbReference>
<reference evidence="8 9" key="1">
    <citation type="submission" date="2019-10" db="EMBL/GenBank/DDBJ databases">
        <title>Description of Paenibacillus terricola sp. nov.</title>
        <authorList>
            <person name="Carlier A."/>
            <person name="Qi S."/>
        </authorList>
    </citation>
    <scope>NUCLEOTIDE SEQUENCE [LARGE SCALE GENOMIC DNA]</scope>
    <source>
        <strain evidence="8 9">LMG 31459</strain>
    </source>
</reference>
<keyword evidence="5" id="KW-0804">Transcription</keyword>
<dbReference type="PROSITE" id="PS51755">
    <property type="entry name" value="OMPR_PHOB"/>
    <property type="match status" value="1"/>
</dbReference>
<evidence type="ECO:0000313" key="8">
    <source>
        <dbReference type="EMBL" id="NOU77705.1"/>
    </source>
</evidence>
<sequence length="252" mass="27842">MNEIIAWYAPGPAPEVRESEAERKKREEGRAELEAAIRELGMKTATSGDVENLRLLLSGQEPVLLLAELGEPAGWSGWRVVSEMREGGMVLPVMVISGGDEEARGPAAVSAFDAGGNEYMAGPVHTGEFKCRVLNLLKLTGRRRGAASLLKVDGLLLDPSRRQVSRDGIELKMTPKEFDLLYYLAVNLGEICPRDEILQQVWGYHFHADTNVVDVYIRHIRMKIDKGHRNKLIHTVRGTGYVLRAPESGVTG</sequence>
<keyword evidence="2" id="KW-0902">Two-component regulatory system</keyword>
<dbReference type="Gene3D" id="1.10.10.10">
    <property type="entry name" value="Winged helix-like DNA-binding domain superfamily/Winged helix DNA-binding domain"/>
    <property type="match status" value="1"/>
</dbReference>
<evidence type="ECO:0000256" key="4">
    <source>
        <dbReference type="ARBA" id="ARBA00023125"/>
    </source>
</evidence>
<evidence type="ECO:0000313" key="9">
    <source>
        <dbReference type="Proteomes" id="UP000596857"/>
    </source>
</evidence>
<dbReference type="InterPro" id="IPR016032">
    <property type="entry name" value="Sig_transdc_resp-reg_C-effctor"/>
</dbReference>
<comment type="caution">
    <text evidence="8">The sequence shown here is derived from an EMBL/GenBank/DDBJ whole genome shotgun (WGS) entry which is preliminary data.</text>
</comment>
<evidence type="ECO:0000256" key="1">
    <source>
        <dbReference type="ARBA" id="ARBA00022553"/>
    </source>
</evidence>
<feature type="DNA-binding region" description="OmpR/PhoB-type" evidence="6">
    <location>
        <begin position="147"/>
        <end position="245"/>
    </location>
</feature>
<dbReference type="SUPFAM" id="SSF46894">
    <property type="entry name" value="C-terminal effector domain of the bipartite response regulators"/>
    <property type="match status" value="1"/>
</dbReference>
<dbReference type="GO" id="GO:0003677">
    <property type="term" value="F:DNA binding"/>
    <property type="evidence" value="ECO:0007669"/>
    <property type="project" value="UniProtKB-KW"/>
</dbReference>
<accession>A0ABX1YCW0</accession>
<dbReference type="InterPro" id="IPR011006">
    <property type="entry name" value="CheY-like_superfamily"/>
</dbReference>
<protein>
    <submittedName>
        <fullName evidence="8">DNA-binding response regulator</fullName>
    </submittedName>
</protein>
<dbReference type="InterPro" id="IPR039420">
    <property type="entry name" value="WalR-like"/>
</dbReference>
<proteinExistence type="predicted"/>
<dbReference type="Proteomes" id="UP000596857">
    <property type="component" value="Unassembled WGS sequence"/>
</dbReference>
<organism evidence="8 9">
    <name type="scientific">Paenibacillus phytohabitans</name>
    <dbReference type="NCBI Taxonomy" id="2654978"/>
    <lineage>
        <taxon>Bacteria</taxon>
        <taxon>Bacillati</taxon>
        <taxon>Bacillota</taxon>
        <taxon>Bacilli</taxon>
        <taxon>Bacillales</taxon>
        <taxon>Paenibacillaceae</taxon>
        <taxon>Paenibacillus</taxon>
    </lineage>
</organism>
<evidence type="ECO:0000256" key="2">
    <source>
        <dbReference type="ARBA" id="ARBA00023012"/>
    </source>
</evidence>
<keyword evidence="1" id="KW-0597">Phosphoprotein</keyword>
<dbReference type="Pfam" id="PF00486">
    <property type="entry name" value="Trans_reg_C"/>
    <property type="match status" value="1"/>
</dbReference>
<dbReference type="SMART" id="SM00862">
    <property type="entry name" value="Trans_reg_C"/>
    <property type="match status" value="1"/>
</dbReference>
<evidence type="ECO:0000256" key="6">
    <source>
        <dbReference type="PROSITE-ProRule" id="PRU01091"/>
    </source>
</evidence>
<dbReference type="InterPro" id="IPR001867">
    <property type="entry name" value="OmpR/PhoB-type_DNA-bd"/>
</dbReference>
<dbReference type="PANTHER" id="PTHR48111">
    <property type="entry name" value="REGULATOR OF RPOS"/>
    <property type="match status" value="1"/>
</dbReference>
<dbReference type="InterPro" id="IPR036388">
    <property type="entry name" value="WH-like_DNA-bd_sf"/>
</dbReference>
<dbReference type="CDD" id="cd00383">
    <property type="entry name" value="trans_reg_C"/>
    <property type="match status" value="1"/>
</dbReference>